<dbReference type="EMBL" id="CAVLGL010000115">
    <property type="protein sequence ID" value="CAK1599955.1"/>
    <property type="molecule type" value="Genomic_DNA"/>
</dbReference>
<name>A0AAV1LYK4_9NEOP</name>
<evidence type="ECO:0000256" key="1">
    <source>
        <dbReference type="SAM" id="MobiDB-lite"/>
    </source>
</evidence>
<dbReference type="Proteomes" id="UP001314205">
    <property type="component" value="Unassembled WGS sequence"/>
</dbReference>
<sequence>MSELEYFNKEYVSPHKRHRLYVQDREVRDIFNKGRKHDSSNKKENNRHGFNEKRTGFDYGPSRFDDKKYVNNYLKEGDFNKKLNVELFDPYKVQTQHPAGTLHRIISKANQIEKEEETTSEYLDIKENEKHFAVYEIGSPDLWYTVHVQLYEKLSTPEGKTIWNDITKAEIASVSTLHPEWNNEDMSIRYRPAKWVSRDEFYLPKARLCLLVPIRDTNLNDQRNDAESIIDKFGEYLVVSSEDVITVNDPKKEESISSASPAINISQQEVKK</sequence>
<feature type="region of interest" description="Disordered" evidence="1">
    <location>
        <begin position="32"/>
        <end position="56"/>
    </location>
</feature>
<reference evidence="2 3" key="1">
    <citation type="submission" date="2023-11" db="EMBL/GenBank/DDBJ databases">
        <authorList>
            <person name="Hedman E."/>
            <person name="Englund M."/>
            <person name="Stromberg M."/>
            <person name="Nyberg Akerstrom W."/>
            <person name="Nylinder S."/>
            <person name="Jareborg N."/>
            <person name="Kallberg Y."/>
            <person name="Kronander E."/>
        </authorList>
    </citation>
    <scope>NUCLEOTIDE SEQUENCE [LARGE SCALE GENOMIC DNA]</scope>
</reference>
<feature type="region of interest" description="Disordered" evidence="1">
    <location>
        <begin position="249"/>
        <end position="272"/>
    </location>
</feature>
<evidence type="ECO:0000313" key="2">
    <source>
        <dbReference type="EMBL" id="CAK1599955.1"/>
    </source>
</evidence>
<gene>
    <name evidence="2" type="ORF">PARMNEM_LOCUS18772</name>
</gene>
<dbReference type="AlphaFoldDB" id="A0AAV1LYK4"/>
<comment type="caution">
    <text evidence="2">The sequence shown here is derived from an EMBL/GenBank/DDBJ whole genome shotgun (WGS) entry which is preliminary data.</text>
</comment>
<proteinExistence type="predicted"/>
<protein>
    <submittedName>
        <fullName evidence="2">Uncharacterized protein</fullName>
    </submittedName>
</protein>
<evidence type="ECO:0000313" key="3">
    <source>
        <dbReference type="Proteomes" id="UP001314205"/>
    </source>
</evidence>
<organism evidence="2 3">
    <name type="scientific">Parnassius mnemosyne</name>
    <name type="common">clouded apollo</name>
    <dbReference type="NCBI Taxonomy" id="213953"/>
    <lineage>
        <taxon>Eukaryota</taxon>
        <taxon>Metazoa</taxon>
        <taxon>Ecdysozoa</taxon>
        <taxon>Arthropoda</taxon>
        <taxon>Hexapoda</taxon>
        <taxon>Insecta</taxon>
        <taxon>Pterygota</taxon>
        <taxon>Neoptera</taxon>
        <taxon>Endopterygota</taxon>
        <taxon>Lepidoptera</taxon>
        <taxon>Glossata</taxon>
        <taxon>Ditrysia</taxon>
        <taxon>Papilionoidea</taxon>
        <taxon>Papilionidae</taxon>
        <taxon>Parnassiinae</taxon>
        <taxon>Parnassini</taxon>
        <taxon>Parnassius</taxon>
        <taxon>Driopa</taxon>
    </lineage>
</organism>
<keyword evidence="3" id="KW-1185">Reference proteome</keyword>
<accession>A0AAV1LYK4</accession>